<protein>
    <submittedName>
        <fullName evidence="2">Uncharacterized protein</fullName>
    </submittedName>
</protein>
<name>A0A8W8LCL5_MAGGI</name>
<accession>A0A8W8LCL5</accession>
<feature type="compositionally biased region" description="Basic and acidic residues" evidence="1">
    <location>
        <begin position="7"/>
        <end position="19"/>
    </location>
</feature>
<evidence type="ECO:0000313" key="2">
    <source>
        <dbReference type="EnsemblMetazoa" id="G27467.1:cds"/>
    </source>
</evidence>
<evidence type="ECO:0000313" key="3">
    <source>
        <dbReference type="Proteomes" id="UP000005408"/>
    </source>
</evidence>
<reference evidence="2" key="1">
    <citation type="submission" date="2022-08" db="UniProtKB">
        <authorList>
            <consortium name="EnsemblMetazoa"/>
        </authorList>
    </citation>
    <scope>IDENTIFICATION</scope>
    <source>
        <strain evidence="2">05x7-T-G4-1.051#20</strain>
    </source>
</reference>
<dbReference type="Proteomes" id="UP000005408">
    <property type="component" value="Unassembled WGS sequence"/>
</dbReference>
<evidence type="ECO:0000256" key="1">
    <source>
        <dbReference type="SAM" id="MobiDB-lite"/>
    </source>
</evidence>
<dbReference type="AlphaFoldDB" id="A0A8W8LCL5"/>
<feature type="region of interest" description="Disordered" evidence="1">
    <location>
        <begin position="1"/>
        <end position="27"/>
    </location>
</feature>
<sequence>MEVAPDTDLRKKQKSKQDVADVYENSEDIVMSSKSDNVYSNAGQKEERGYKNKDGLLYVEVQFDAKTEKGNQTIHGEDEKTDYATVEFPMAASTQDEPGNEKL</sequence>
<keyword evidence="3" id="KW-1185">Reference proteome</keyword>
<organism evidence="2 3">
    <name type="scientific">Magallana gigas</name>
    <name type="common">Pacific oyster</name>
    <name type="synonym">Crassostrea gigas</name>
    <dbReference type="NCBI Taxonomy" id="29159"/>
    <lineage>
        <taxon>Eukaryota</taxon>
        <taxon>Metazoa</taxon>
        <taxon>Spiralia</taxon>
        <taxon>Lophotrochozoa</taxon>
        <taxon>Mollusca</taxon>
        <taxon>Bivalvia</taxon>
        <taxon>Autobranchia</taxon>
        <taxon>Pteriomorphia</taxon>
        <taxon>Ostreida</taxon>
        <taxon>Ostreoidea</taxon>
        <taxon>Ostreidae</taxon>
        <taxon>Magallana</taxon>
    </lineage>
</organism>
<proteinExistence type="predicted"/>
<dbReference type="EnsemblMetazoa" id="G27467.1">
    <property type="protein sequence ID" value="G27467.1:cds"/>
    <property type="gene ID" value="G27467"/>
</dbReference>